<gene>
    <name evidence="9" type="ORF">J41TS12_37780</name>
</gene>
<keyword evidence="3" id="KW-1003">Cell membrane</keyword>
<feature type="transmembrane region" description="Helical" evidence="7">
    <location>
        <begin position="12"/>
        <end position="33"/>
    </location>
</feature>
<proteinExistence type="inferred from homology"/>
<organism evidence="9 10">
    <name type="scientific">Paenibacillus antibioticophila</name>
    <dbReference type="NCBI Taxonomy" id="1274374"/>
    <lineage>
        <taxon>Bacteria</taxon>
        <taxon>Bacillati</taxon>
        <taxon>Bacillota</taxon>
        <taxon>Bacilli</taxon>
        <taxon>Bacillales</taxon>
        <taxon>Paenibacillaceae</taxon>
        <taxon>Paenibacillus</taxon>
    </lineage>
</organism>
<feature type="transmembrane region" description="Helical" evidence="7">
    <location>
        <begin position="244"/>
        <end position="265"/>
    </location>
</feature>
<evidence type="ECO:0000256" key="3">
    <source>
        <dbReference type="ARBA" id="ARBA00022475"/>
    </source>
</evidence>
<dbReference type="Pfam" id="PF00528">
    <property type="entry name" value="BPD_transp_1"/>
    <property type="match status" value="1"/>
</dbReference>
<keyword evidence="5 7" id="KW-1133">Transmembrane helix</keyword>
<evidence type="ECO:0000256" key="5">
    <source>
        <dbReference type="ARBA" id="ARBA00022989"/>
    </source>
</evidence>
<dbReference type="InterPro" id="IPR000515">
    <property type="entry name" value="MetI-like"/>
</dbReference>
<accession>A0A919XYG2</accession>
<keyword evidence="2 7" id="KW-0813">Transport</keyword>
<evidence type="ECO:0000256" key="4">
    <source>
        <dbReference type="ARBA" id="ARBA00022692"/>
    </source>
</evidence>
<reference evidence="9 10" key="1">
    <citation type="submission" date="2021-03" db="EMBL/GenBank/DDBJ databases">
        <title>Antimicrobial resistance genes in bacteria isolated from Japanese honey, and their potential for conferring macrolide and lincosamide resistance in the American foulbrood pathogen Paenibacillus larvae.</title>
        <authorList>
            <person name="Okamoto M."/>
            <person name="Kumagai M."/>
            <person name="Kanamori H."/>
            <person name="Takamatsu D."/>
        </authorList>
    </citation>
    <scope>NUCLEOTIDE SEQUENCE [LARGE SCALE GENOMIC DNA]</scope>
    <source>
        <strain evidence="9 10">J41TS12</strain>
    </source>
</reference>
<feature type="transmembrane region" description="Helical" evidence="7">
    <location>
        <begin position="183"/>
        <end position="205"/>
    </location>
</feature>
<evidence type="ECO:0000256" key="1">
    <source>
        <dbReference type="ARBA" id="ARBA00004651"/>
    </source>
</evidence>
<dbReference type="GO" id="GO:0055085">
    <property type="term" value="P:transmembrane transport"/>
    <property type="evidence" value="ECO:0007669"/>
    <property type="project" value="InterPro"/>
</dbReference>
<dbReference type="PROSITE" id="PS50928">
    <property type="entry name" value="ABC_TM1"/>
    <property type="match status" value="1"/>
</dbReference>
<evidence type="ECO:0000256" key="2">
    <source>
        <dbReference type="ARBA" id="ARBA00022448"/>
    </source>
</evidence>
<dbReference type="RefSeq" id="WP_212941607.1">
    <property type="nucleotide sequence ID" value="NZ_BORR01000016.1"/>
</dbReference>
<name>A0A919XYG2_9BACL</name>
<feature type="transmembrane region" description="Helical" evidence="7">
    <location>
        <begin position="109"/>
        <end position="132"/>
    </location>
</feature>
<dbReference type="PANTHER" id="PTHR43744">
    <property type="entry name" value="ABC TRANSPORTER PERMEASE PROTEIN MG189-RELATED-RELATED"/>
    <property type="match status" value="1"/>
</dbReference>
<evidence type="ECO:0000313" key="10">
    <source>
        <dbReference type="Proteomes" id="UP000681162"/>
    </source>
</evidence>
<dbReference type="SUPFAM" id="SSF161098">
    <property type="entry name" value="MetI-like"/>
    <property type="match status" value="1"/>
</dbReference>
<evidence type="ECO:0000256" key="6">
    <source>
        <dbReference type="ARBA" id="ARBA00023136"/>
    </source>
</evidence>
<evidence type="ECO:0000259" key="8">
    <source>
        <dbReference type="PROSITE" id="PS50928"/>
    </source>
</evidence>
<feature type="transmembrane region" description="Helical" evidence="7">
    <location>
        <begin position="69"/>
        <end position="89"/>
    </location>
</feature>
<dbReference type="Proteomes" id="UP000681162">
    <property type="component" value="Unassembled WGS sequence"/>
</dbReference>
<evidence type="ECO:0000256" key="7">
    <source>
        <dbReference type="RuleBase" id="RU363032"/>
    </source>
</evidence>
<keyword evidence="10" id="KW-1185">Reference proteome</keyword>
<dbReference type="CDD" id="cd06261">
    <property type="entry name" value="TM_PBP2"/>
    <property type="match status" value="1"/>
</dbReference>
<dbReference type="EMBL" id="BORR01000016">
    <property type="protein sequence ID" value="GIO38917.1"/>
    <property type="molecule type" value="Genomic_DNA"/>
</dbReference>
<dbReference type="AlphaFoldDB" id="A0A919XYG2"/>
<protein>
    <submittedName>
        <fullName evidence="9">Sugar ABC transporter permease</fullName>
    </submittedName>
</protein>
<feature type="domain" description="ABC transmembrane type-1" evidence="8">
    <location>
        <begin position="73"/>
        <end position="265"/>
    </location>
</feature>
<sequence length="282" mass="31792">MLHRIKSWPSQVLLYITVGFISIMMAFPFFWMFSSSLKTNDEIWSVPPVLWPAEAKWGNFLEAWQAAPFGLYLFNSVFVAAAVVIIQLINSSMMSYALTHMRFALRHVLMAVIMVTYMLPVSSTYLSGYVILSRMGLLDSYTGLILSNSITIFGIFLLRQAFQQIPKELLEAAKIDGSGHLRILWAIMIPLSRSTLIVMTLLSFIGQYNNYFWPMLITKNPDLQLVSAGLRSFFVEGGAYGMKWPLIMAASTFTIIPLVILFFAAQKWIIKGVSNAQSVNKG</sequence>
<dbReference type="InterPro" id="IPR035906">
    <property type="entry name" value="MetI-like_sf"/>
</dbReference>
<keyword evidence="6 7" id="KW-0472">Membrane</keyword>
<evidence type="ECO:0000313" key="9">
    <source>
        <dbReference type="EMBL" id="GIO38917.1"/>
    </source>
</evidence>
<dbReference type="PANTHER" id="PTHR43744:SF12">
    <property type="entry name" value="ABC TRANSPORTER PERMEASE PROTEIN MG189-RELATED"/>
    <property type="match status" value="1"/>
</dbReference>
<comment type="similarity">
    <text evidence="7">Belongs to the binding-protein-dependent transport system permease family.</text>
</comment>
<keyword evidence="4 7" id="KW-0812">Transmembrane</keyword>
<dbReference type="GO" id="GO:0005886">
    <property type="term" value="C:plasma membrane"/>
    <property type="evidence" value="ECO:0007669"/>
    <property type="project" value="UniProtKB-SubCell"/>
</dbReference>
<comment type="subcellular location">
    <subcellularLocation>
        <location evidence="1 7">Cell membrane</location>
        <topology evidence="1 7">Multi-pass membrane protein</topology>
    </subcellularLocation>
</comment>
<dbReference type="Gene3D" id="1.10.3720.10">
    <property type="entry name" value="MetI-like"/>
    <property type="match status" value="1"/>
</dbReference>
<feature type="transmembrane region" description="Helical" evidence="7">
    <location>
        <begin position="144"/>
        <end position="162"/>
    </location>
</feature>
<comment type="caution">
    <text evidence="9">The sequence shown here is derived from an EMBL/GenBank/DDBJ whole genome shotgun (WGS) entry which is preliminary data.</text>
</comment>